<dbReference type="EMBL" id="GBXM01012062">
    <property type="protein sequence ID" value="JAH96515.1"/>
    <property type="molecule type" value="Transcribed_RNA"/>
</dbReference>
<proteinExistence type="predicted"/>
<dbReference type="AlphaFoldDB" id="A0A0E9X3Q1"/>
<evidence type="ECO:0000313" key="1">
    <source>
        <dbReference type="EMBL" id="JAH96515.1"/>
    </source>
</evidence>
<reference evidence="1" key="1">
    <citation type="submission" date="2014-11" db="EMBL/GenBank/DDBJ databases">
        <authorList>
            <person name="Amaro Gonzalez C."/>
        </authorList>
    </citation>
    <scope>NUCLEOTIDE SEQUENCE</scope>
</reference>
<accession>A0A0E9X3Q1</accession>
<reference evidence="1" key="2">
    <citation type="journal article" date="2015" name="Fish Shellfish Immunol.">
        <title>Early steps in the European eel (Anguilla anguilla)-Vibrio vulnificus interaction in the gills: Role of the RtxA13 toxin.</title>
        <authorList>
            <person name="Callol A."/>
            <person name="Pajuelo D."/>
            <person name="Ebbesson L."/>
            <person name="Teles M."/>
            <person name="MacKenzie S."/>
            <person name="Amaro C."/>
        </authorList>
    </citation>
    <scope>NUCLEOTIDE SEQUENCE</scope>
</reference>
<organism evidence="1">
    <name type="scientific">Anguilla anguilla</name>
    <name type="common">European freshwater eel</name>
    <name type="synonym">Muraena anguilla</name>
    <dbReference type="NCBI Taxonomy" id="7936"/>
    <lineage>
        <taxon>Eukaryota</taxon>
        <taxon>Metazoa</taxon>
        <taxon>Chordata</taxon>
        <taxon>Craniata</taxon>
        <taxon>Vertebrata</taxon>
        <taxon>Euteleostomi</taxon>
        <taxon>Actinopterygii</taxon>
        <taxon>Neopterygii</taxon>
        <taxon>Teleostei</taxon>
        <taxon>Anguilliformes</taxon>
        <taxon>Anguillidae</taxon>
        <taxon>Anguilla</taxon>
    </lineage>
</organism>
<sequence>MSVGYGRKPEYPEETHVDTERTCKLHRPHLTVCGGIVILKQERAFRNSLDHRIV</sequence>
<protein>
    <submittedName>
        <fullName evidence="1">Uncharacterized protein</fullName>
    </submittedName>
</protein>
<name>A0A0E9X3Q1_ANGAN</name>